<dbReference type="EMBL" id="JAHRIQ010024385">
    <property type="protein sequence ID" value="MEQ2229001.1"/>
    <property type="molecule type" value="Genomic_DNA"/>
</dbReference>
<evidence type="ECO:0000313" key="1">
    <source>
        <dbReference type="EMBL" id="MEQ2229001.1"/>
    </source>
</evidence>
<gene>
    <name evidence="1" type="ORF">ILYODFUR_014415</name>
</gene>
<name>A0ABV0T996_9TELE</name>
<keyword evidence="2" id="KW-1185">Reference proteome</keyword>
<reference evidence="1 2" key="1">
    <citation type="submission" date="2021-06" db="EMBL/GenBank/DDBJ databases">
        <authorList>
            <person name="Palmer J.M."/>
        </authorList>
    </citation>
    <scope>NUCLEOTIDE SEQUENCE [LARGE SCALE GENOMIC DNA]</scope>
    <source>
        <strain evidence="2">if_2019</strain>
        <tissue evidence="1">Muscle</tissue>
    </source>
</reference>
<evidence type="ECO:0000313" key="2">
    <source>
        <dbReference type="Proteomes" id="UP001482620"/>
    </source>
</evidence>
<protein>
    <submittedName>
        <fullName evidence="1">Uncharacterized protein</fullName>
    </submittedName>
</protein>
<dbReference type="Proteomes" id="UP001482620">
    <property type="component" value="Unassembled WGS sequence"/>
</dbReference>
<comment type="caution">
    <text evidence="1">The sequence shown here is derived from an EMBL/GenBank/DDBJ whole genome shotgun (WGS) entry which is preliminary data.</text>
</comment>
<organism evidence="1 2">
    <name type="scientific">Ilyodon furcidens</name>
    <name type="common">goldbreast splitfin</name>
    <dbReference type="NCBI Taxonomy" id="33524"/>
    <lineage>
        <taxon>Eukaryota</taxon>
        <taxon>Metazoa</taxon>
        <taxon>Chordata</taxon>
        <taxon>Craniata</taxon>
        <taxon>Vertebrata</taxon>
        <taxon>Euteleostomi</taxon>
        <taxon>Actinopterygii</taxon>
        <taxon>Neopterygii</taxon>
        <taxon>Teleostei</taxon>
        <taxon>Neoteleostei</taxon>
        <taxon>Acanthomorphata</taxon>
        <taxon>Ovalentaria</taxon>
        <taxon>Atherinomorphae</taxon>
        <taxon>Cyprinodontiformes</taxon>
        <taxon>Goodeidae</taxon>
        <taxon>Ilyodon</taxon>
    </lineage>
</organism>
<proteinExistence type="predicted"/>
<sequence>MILIRRSISVFSQRNLLKNDMTFSQRELPDNTLQLVLQHPKVFPDHVEYMVPPQSSGSDPGSLLFVFHWVDSTRLGVALSIPNCRDESGSSRGVPGSAMARQQQWRVRTWARRGRLWRCAAEVWSCSGSHSDL</sequence>
<accession>A0ABV0T996</accession>